<feature type="repeat" description="TPR" evidence="3">
    <location>
        <begin position="324"/>
        <end position="357"/>
    </location>
</feature>
<dbReference type="PROSITE" id="PS50943">
    <property type="entry name" value="HTH_CROC1"/>
    <property type="match status" value="1"/>
</dbReference>
<dbReference type="InterPro" id="IPR010982">
    <property type="entry name" value="Lambda_DNA-bd_dom_sf"/>
</dbReference>
<evidence type="ECO:0000256" key="2">
    <source>
        <dbReference type="ARBA" id="ARBA00022803"/>
    </source>
</evidence>
<dbReference type="Gene3D" id="1.25.40.10">
    <property type="entry name" value="Tetratricopeptide repeat domain"/>
    <property type="match status" value="2"/>
</dbReference>
<evidence type="ECO:0000256" key="1">
    <source>
        <dbReference type="ARBA" id="ARBA00022737"/>
    </source>
</evidence>
<evidence type="ECO:0000256" key="3">
    <source>
        <dbReference type="PROSITE-ProRule" id="PRU00339"/>
    </source>
</evidence>
<accession>A0A7W1WNC6</accession>
<organism evidence="5 6">
    <name type="scientific">Paenactinomyces guangxiensis</name>
    <dbReference type="NCBI Taxonomy" id="1490290"/>
    <lineage>
        <taxon>Bacteria</taxon>
        <taxon>Bacillati</taxon>
        <taxon>Bacillota</taxon>
        <taxon>Bacilli</taxon>
        <taxon>Bacillales</taxon>
        <taxon>Thermoactinomycetaceae</taxon>
        <taxon>Paenactinomyces</taxon>
    </lineage>
</organism>
<feature type="domain" description="HTH cro/C1-type" evidence="4">
    <location>
        <begin position="15"/>
        <end position="69"/>
    </location>
</feature>
<dbReference type="Pfam" id="PF01381">
    <property type="entry name" value="HTH_3"/>
    <property type="match status" value="1"/>
</dbReference>
<dbReference type="RefSeq" id="WP_181750302.1">
    <property type="nucleotide sequence ID" value="NZ_JACEIQ010000001.1"/>
</dbReference>
<dbReference type="GO" id="GO:0006355">
    <property type="term" value="P:regulation of DNA-templated transcription"/>
    <property type="evidence" value="ECO:0007669"/>
    <property type="project" value="InterPro"/>
</dbReference>
<dbReference type="GO" id="GO:0000993">
    <property type="term" value="F:RNA polymerase II complex binding"/>
    <property type="evidence" value="ECO:0007669"/>
    <property type="project" value="TreeGrafter"/>
</dbReference>
<dbReference type="Proteomes" id="UP000535491">
    <property type="component" value="Unassembled WGS sequence"/>
</dbReference>
<keyword evidence="6" id="KW-1185">Reference proteome</keyword>
<dbReference type="SUPFAM" id="SSF48452">
    <property type="entry name" value="TPR-like"/>
    <property type="match status" value="2"/>
</dbReference>
<dbReference type="SMART" id="SM00028">
    <property type="entry name" value="TPR"/>
    <property type="match status" value="5"/>
</dbReference>
<comment type="caution">
    <text evidence="5">The sequence shown here is derived from an EMBL/GenBank/DDBJ whole genome shotgun (WGS) entry which is preliminary data.</text>
</comment>
<dbReference type="PROSITE" id="PS50005">
    <property type="entry name" value="TPR"/>
    <property type="match status" value="1"/>
</dbReference>
<reference evidence="5 6" key="1">
    <citation type="submission" date="2020-07" db="EMBL/GenBank/DDBJ databases">
        <authorList>
            <person name="Feng H."/>
        </authorList>
    </citation>
    <scope>NUCLEOTIDE SEQUENCE [LARGE SCALE GENOMIC DNA]</scope>
    <source>
        <strain evidence="6">s-10</strain>
    </source>
</reference>
<dbReference type="InterPro" id="IPR019734">
    <property type="entry name" value="TPR_rpt"/>
</dbReference>
<evidence type="ECO:0000259" key="4">
    <source>
        <dbReference type="PROSITE" id="PS50943"/>
    </source>
</evidence>
<dbReference type="InterPro" id="IPR001387">
    <property type="entry name" value="Cro/C1-type_HTH"/>
</dbReference>
<dbReference type="InterPro" id="IPR011990">
    <property type="entry name" value="TPR-like_helical_dom_sf"/>
</dbReference>
<dbReference type="SUPFAM" id="SSF47413">
    <property type="entry name" value="lambda repressor-like DNA-binding domains"/>
    <property type="match status" value="1"/>
</dbReference>
<keyword evidence="2 3" id="KW-0802">TPR repeat</keyword>
<dbReference type="EMBL" id="JACEIQ010000001">
    <property type="protein sequence ID" value="MBA4493090.1"/>
    <property type="molecule type" value="Genomic_DNA"/>
</dbReference>
<dbReference type="PANTHER" id="PTHR14027:SF2">
    <property type="entry name" value="RNA POLYMERASE-ASSOCIATED PROTEIN CTR9 HOMOLOG"/>
    <property type="match status" value="1"/>
</dbReference>
<dbReference type="GO" id="GO:0006368">
    <property type="term" value="P:transcription elongation by RNA polymerase II"/>
    <property type="evidence" value="ECO:0007669"/>
    <property type="project" value="TreeGrafter"/>
</dbReference>
<evidence type="ECO:0000313" key="5">
    <source>
        <dbReference type="EMBL" id="MBA4493090.1"/>
    </source>
</evidence>
<keyword evidence="1" id="KW-0677">Repeat</keyword>
<protein>
    <submittedName>
        <fullName evidence="5">Tetratricopeptide repeat protein</fullName>
    </submittedName>
</protein>
<name>A0A7W1WNC6_9BACL</name>
<proteinExistence type="predicted"/>
<dbReference type="GO" id="GO:0003677">
    <property type="term" value="F:DNA binding"/>
    <property type="evidence" value="ECO:0007669"/>
    <property type="project" value="InterPro"/>
</dbReference>
<dbReference type="SMART" id="SM00530">
    <property type="entry name" value="HTH_XRE"/>
    <property type="match status" value="1"/>
</dbReference>
<dbReference type="PANTHER" id="PTHR14027">
    <property type="entry name" value="RNA POLYMERASE-ASSOCIATED PROTEIN CTR9"/>
    <property type="match status" value="1"/>
</dbReference>
<dbReference type="Pfam" id="PF13374">
    <property type="entry name" value="TPR_10"/>
    <property type="match status" value="1"/>
</dbReference>
<gene>
    <name evidence="5" type="ORF">H1191_02015</name>
</gene>
<dbReference type="CDD" id="cd00093">
    <property type="entry name" value="HTH_XRE"/>
    <property type="match status" value="1"/>
</dbReference>
<dbReference type="InterPro" id="IPR031101">
    <property type="entry name" value="Ctr9"/>
</dbReference>
<evidence type="ECO:0000313" key="6">
    <source>
        <dbReference type="Proteomes" id="UP000535491"/>
    </source>
</evidence>
<dbReference type="Gene3D" id="1.10.260.40">
    <property type="entry name" value="lambda repressor-like DNA-binding domains"/>
    <property type="match status" value="1"/>
</dbReference>
<dbReference type="AlphaFoldDB" id="A0A7W1WNC6"/>
<sequence>MRDYIFVSHEMGKFLKKKRKAKKLKQEDLSEDGIISTGTISNLEKGGVRVSKEKLEYLCKSLGTSFNDLLRYETKNKRDRENNSELQLMRIEHDLAMDNLNEGWEELKRMFLEKDDPHMVNLYFLKGKYYEKKMKWDLAQVNYLEAIHYIDQRPHLLTTNIKAMCYNGLGRIYTQLNNVDQALIYLEEGQNSFVANGERKHVYFHLLISKVIYLEKLHRYNEALLILEEMWEQIHQIDSTEIKLNMYQMRAAILNKLQLYDHAIKFAMEGIKKAWIDIMYDRSFELWSTLAESYNKKGWLEDAEKCFQTALQMENKVARKHIIPPTYTKLGLLYLEQGKIKQAHGKLEEAVRRAEKTNDVFTLIEAFLGLGESHLKQGIKAKAKRYLENAFDLASEHNLHFKKSEILIRLITCCKKDYPESYQKYVDEFLKVHLELREEGGREIMNYLDQMNTTQVQLGDPPPNE</sequence>
<dbReference type="Pfam" id="PF13424">
    <property type="entry name" value="TPR_12"/>
    <property type="match status" value="1"/>
</dbReference>